<evidence type="ECO:0000256" key="1">
    <source>
        <dbReference type="ARBA" id="ARBA00004141"/>
    </source>
</evidence>
<keyword evidence="2 7" id="KW-0808">Transferase</keyword>
<comment type="catalytic activity">
    <reaction evidence="7">
        <text>L-cysteinyl-[protein] + hexadecanoyl-CoA = S-hexadecanoyl-L-cysteinyl-[protein] + CoA</text>
        <dbReference type="Rhea" id="RHEA:36683"/>
        <dbReference type="Rhea" id="RHEA-COMP:10131"/>
        <dbReference type="Rhea" id="RHEA-COMP:11032"/>
        <dbReference type="ChEBI" id="CHEBI:29950"/>
        <dbReference type="ChEBI" id="CHEBI:57287"/>
        <dbReference type="ChEBI" id="CHEBI:57379"/>
        <dbReference type="ChEBI" id="CHEBI:74151"/>
        <dbReference type="EC" id="2.3.1.225"/>
    </reaction>
</comment>
<dbReference type="Pfam" id="PF01529">
    <property type="entry name" value="DHHC"/>
    <property type="match status" value="1"/>
</dbReference>
<organism evidence="9 10">
    <name type="scientific">Staurois parvus</name>
    <dbReference type="NCBI Taxonomy" id="386267"/>
    <lineage>
        <taxon>Eukaryota</taxon>
        <taxon>Metazoa</taxon>
        <taxon>Chordata</taxon>
        <taxon>Craniata</taxon>
        <taxon>Vertebrata</taxon>
        <taxon>Euteleostomi</taxon>
        <taxon>Amphibia</taxon>
        <taxon>Batrachia</taxon>
        <taxon>Anura</taxon>
        <taxon>Neobatrachia</taxon>
        <taxon>Ranoidea</taxon>
        <taxon>Ranidae</taxon>
        <taxon>Staurois</taxon>
    </lineage>
</organism>
<protein>
    <recommendedName>
        <fullName evidence="7">Palmitoyltransferase</fullName>
        <ecNumber evidence="7">2.3.1.225</ecNumber>
    </recommendedName>
</protein>
<evidence type="ECO:0000256" key="4">
    <source>
        <dbReference type="ARBA" id="ARBA00022989"/>
    </source>
</evidence>
<keyword evidence="3 7" id="KW-0812">Transmembrane</keyword>
<comment type="caution">
    <text evidence="9">The sequence shown here is derived from an EMBL/GenBank/DDBJ whole genome shotgun (WGS) entry which is preliminary data.</text>
</comment>
<evidence type="ECO:0000259" key="8">
    <source>
        <dbReference type="Pfam" id="PF01529"/>
    </source>
</evidence>
<feature type="non-terminal residue" evidence="9">
    <location>
        <position position="192"/>
    </location>
</feature>
<keyword evidence="6 7" id="KW-0012">Acyltransferase</keyword>
<evidence type="ECO:0000256" key="5">
    <source>
        <dbReference type="ARBA" id="ARBA00023136"/>
    </source>
</evidence>
<dbReference type="InterPro" id="IPR001594">
    <property type="entry name" value="Palmitoyltrfase_DHHC"/>
</dbReference>
<dbReference type="EC" id="2.3.1.225" evidence="7"/>
<evidence type="ECO:0000256" key="2">
    <source>
        <dbReference type="ARBA" id="ARBA00022679"/>
    </source>
</evidence>
<sequence>MSRWDPAVVVPVCGTGVLVSSVTLEVLYVLLANPSSAQVPLLLLSSYLLFNVLGNMLKFVWTNSSIAGVFLEHDNVGQGWLYCYTCQTHIPPRCHHCYTCNVCVLQRDHHCTLLGKCVGFSSYRYFLCTLFHGWLALLLATILNADVFIDLLHEGFSFHSFFLLLMPWMMLILGQVKASTFIFAFVADTCIV</sequence>
<comment type="subcellular location">
    <subcellularLocation>
        <location evidence="1">Membrane</location>
        <topology evidence="1">Multi-pass membrane protein</topology>
    </subcellularLocation>
</comment>
<dbReference type="InterPro" id="IPR039859">
    <property type="entry name" value="PFA4/ZDH16/20/ERF2-like"/>
</dbReference>
<evidence type="ECO:0000313" key="10">
    <source>
        <dbReference type="Proteomes" id="UP001162483"/>
    </source>
</evidence>
<dbReference type="PROSITE" id="PS50216">
    <property type="entry name" value="DHHC"/>
    <property type="match status" value="1"/>
</dbReference>
<comment type="similarity">
    <text evidence="7">Belongs to the DHHC palmitoyltransferase family.</text>
</comment>
<feature type="transmembrane region" description="Helical" evidence="7">
    <location>
        <begin position="123"/>
        <end position="143"/>
    </location>
</feature>
<evidence type="ECO:0000256" key="3">
    <source>
        <dbReference type="ARBA" id="ARBA00022692"/>
    </source>
</evidence>
<feature type="transmembrane region" description="Helical" evidence="7">
    <location>
        <begin position="7"/>
        <end position="31"/>
    </location>
</feature>
<dbReference type="Proteomes" id="UP001162483">
    <property type="component" value="Unassembled WGS sequence"/>
</dbReference>
<dbReference type="PANTHER" id="PTHR12246">
    <property type="entry name" value="PALMITOYLTRANSFERASE ZDHHC16"/>
    <property type="match status" value="1"/>
</dbReference>
<evidence type="ECO:0000256" key="6">
    <source>
        <dbReference type="ARBA" id="ARBA00023315"/>
    </source>
</evidence>
<keyword evidence="10" id="KW-1185">Reference proteome</keyword>
<name>A0ABN9GYS4_9NEOB</name>
<evidence type="ECO:0000313" key="9">
    <source>
        <dbReference type="EMBL" id="CAI9613952.1"/>
    </source>
</evidence>
<gene>
    <name evidence="9" type="ORF">SPARVUS_LOCUS14982367</name>
</gene>
<proteinExistence type="inferred from homology"/>
<keyword evidence="4 7" id="KW-1133">Transmembrane helix</keyword>
<reference evidence="9" key="1">
    <citation type="submission" date="2023-05" db="EMBL/GenBank/DDBJ databases">
        <authorList>
            <person name="Stuckert A."/>
        </authorList>
    </citation>
    <scope>NUCLEOTIDE SEQUENCE</scope>
</reference>
<keyword evidence="5 7" id="KW-0472">Membrane</keyword>
<feature type="transmembrane region" description="Helical" evidence="7">
    <location>
        <begin position="37"/>
        <end position="57"/>
    </location>
</feature>
<accession>A0ABN9GYS4</accession>
<evidence type="ECO:0000256" key="7">
    <source>
        <dbReference type="RuleBase" id="RU079119"/>
    </source>
</evidence>
<feature type="domain" description="Palmitoyltransferase DHHC" evidence="8">
    <location>
        <begin position="81"/>
        <end position="171"/>
    </location>
</feature>
<dbReference type="EMBL" id="CATNWA010019573">
    <property type="protein sequence ID" value="CAI9613952.1"/>
    <property type="molecule type" value="Genomic_DNA"/>
</dbReference>
<comment type="domain">
    <text evidence="7">The DHHC domain is required for palmitoyltransferase activity.</text>
</comment>